<proteinExistence type="predicted"/>
<feature type="domain" description="Major facilitator superfamily (MFS) profile" evidence="6">
    <location>
        <begin position="17"/>
        <end position="387"/>
    </location>
</feature>
<feature type="transmembrane region" description="Helical" evidence="5">
    <location>
        <begin position="240"/>
        <end position="263"/>
    </location>
</feature>
<feature type="transmembrane region" description="Helical" evidence="5">
    <location>
        <begin position="84"/>
        <end position="103"/>
    </location>
</feature>
<feature type="transmembrane region" description="Helical" evidence="5">
    <location>
        <begin position="299"/>
        <end position="325"/>
    </location>
</feature>
<evidence type="ECO:0000259" key="6">
    <source>
        <dbReference type="PROSITE" id="PS50850"/>
    </source>
</evidence>
<keyword evidence="2 5" id="KW-0812">Transmembrane</keyword>
<feature type="transmembrane region" description="Helical" evidence="5">
    <location>
        <begin position="337"/>
        <end position="355"/>
    </location>
</feature>
<dbReference type="PANTHER" id="PTHR23531">
    <property type="entry name" value="QUINOLENE RESISTANCE PROTEIN NORA"/>
    <property type="match status" value="1"/>
</dbReference>
<sequence>MSHTVLTVPPQRLFTRPFLMLGVADLAYFTSGGLAIYALPIYVTGPLGGDDAAAGLAFGAFAVTALVLRPWAGRLSDSRGRRPLLVGGALICALATLLLPLATHLAAVVALRLVLGAAEAAFFVAAIAALADLAPPSRMGEALSYNSLGLYLGLALGPPLGELLVRVSGFPAAWLTAAGLALGAAAIAGSIGETRTAMVPDGVPRSLIHRPSVPVGLAFLTSMVAAGGFLAFGALRAGEVGLGVASLPLFVYGIVVVTGRIAFAKVQDRLPPLRLGAAGLGGIGAGLVVMAGWGTPTGLIAGSVLLGLGVTFTTPAFFAAVFAAAPPAERGAASGTLSAFLDLGLGLGPIALGLVAEAAGITWTFAIAAGIAGLGAAWSLLLGVRRAAARSAGTAQGPPPGR</sequence>
<evidence type="ECO:0000256" key="5">
    <source>
        <dbReference type="SAM" id="Phobius"/>
    </source>
</evidence>
<keyword evidence="8" id="KW-1185">Reference proteome</keyword>
<dbReference type="InterPro" id="IPR036259">
    <property type="entry name" value="MFS_trans_sf"/>
</dbReference>
<comment type="caution">
    <text evidence="7">The sequence shown here is derived from an EMBL/GenBank/DDBJ whole genome shotgun (WGS) entry which is preliminary data.</text>
</comment>
<feature type="transmembrane region" description="Helical" evidence="5">
    <location>
        <begin position="275"/>
        <end position="293"/>
    </location>
</feature>
<keyword evidence="4 5" id="KW-0472">Membrane</keyword>
<feature type="transmembrane region" description="Helical" evidence="5">
    <location>
        <begin position="172"/>
        <end position="192"/>
    </location>
</feature>
<dbReference type="SUPFAM" id="SSF103473">
    <property type="entry name" value="MFS general substrate transporter"/>
    <property type="match status" value="1"/>
</dbReference>
<evidence type="ECO:0000256" key="4">
    <source>
        <dbReference type="ARBA" id="ARBA00023136"/>
    </source>
</evidence>
<evidence type="ECO:0000256" key="2">
    <source>
        <dbReference type="ARBA" id="ARBA00022692"/>
    </source>
</evidence>
<dbReference type="PANTHER" id="PTHR23531:SF1">
    <property type="entry name" value="QUINOLENE RESISTANCE PROTEIN NORA"/>
    <property type="match status" value="1"/>
</dbReference>
<dbReference type="Proteomes" id="UP000504882">
    <property type="component" value="Unassembled WGS sequence"/>
</dbReference>
<name>A0ABY2DZL6_9MICO</name>
<organism evidence="7 8">
    <name type="scientific">Occultella glacieicola</name>
    <dbReference type="NCBI Taxonomy" id="2518684"/>
    <lineage>
        <taxon>Bacteria</taxon>
        <taxon>Bacillati</taxon>
        <taxon>Actinomycetota</taxon>
        <taxon>Actinomycetes</taxon>
        <taxon>Micrococcales</taxon>
        <taxon>Ruaniaceae</taxon>
        <taxon>Occultella</taxon>
    </lineage>
</organism>
<accession>A0ABY2DZL6</accession>
<dbReference type="InterPro" id="IPR020846">
    <property type="entry name" value="MFS_dom"/>
</dbReference>
<evidence type="ECO:0000256" key="1">
    <source>
        <dbReference type="ARBA" id="ARBA00004651"/>
    </source>
</evidence>
<dbReference type="InterPro" id="IPR011701">
    <property type="entry name" value="MFS"/>
</dbReference>
<evidence type="ECO:0000313" key="7">
    <source>
        <dbReference type="EMBL" id="TDE89997.1"/>
    </source>
</evidence>
<feature type="transmembrane region" description="Helical" evidence="5">
    <location>
        <begin position="52"/>
        <end position="72"/>
    </location>
</feature>
<feature type="transmembrane region" description="Helical" evidence="5">
    <location>
        <begin position="109"/>
        <end position="131"/>
    </location>
</feature>
<protein>
    <submittedName>
        <fullName evidence="7">MFS transporter</fullName>
    </submittedName>
</protein>
<feature type="transmembrane region" description="Helical" evidence="5">
    <location>
        <begin position="143"/>
        <end position="160"/>
    </location>
</feature>
<dbReference type="EMBL" id="SMNA01000010">
    <property type="protein sequence ID" value="TDE89997.1"/>
    <property type="molecule type" value="Genomic_DNA"/>
</dbReference>
<gene>
    <name evidence="7" type="ORF">EXU48_18920</name>
</gene>
<dbReference type="Pfam" id="PF07690">
    <property type="entry name" value="MFS_1"/>
    <property type="match status" value="1"/>
</dbReference>
<evidence type="ECO:0000313" key="8">
    <source>
        <dbReference type="Proteomes" id="UP000504882"/>
    </source>
</evidence>
<dbReference type="RefSeq" id="WP_133109252.1">
    <property type="nucleotide sequence ID" value="NZ_SMNA01000010.1"/>
</dbReference>
<dbReference type="Gene3D" id="1.20.1250.20">
    <property type="entry name" value="MFS general substrate transporter like domains"/>
    <property type="match status" value="1"/>
</dbReference>
<dbReference type="PROSITE" id="PS50850">
    <property type="entry name" value="MFS"/>
    <property type="match status" value="1"/>
</dbReference>
<feature type="transmembrane region" description="Helical" evidence="5">
    <location>
        <begin position="361"/>
        <end position="381"/>
    </location>
</feature>
<feature type="transmembrane region" description="Helical" evidence="5">
    <location>
        <begin position="18"/>
        <end position="40"/>
    </location>
</feature>
<feature type="transmembrane region" description="Helical" evidence="5">
    <location>
        <begin position="213"/>
        <end position="234"/>
    </location>
</feature>
<dbReference type="InterPro" id="IPR052714">
    <property type="entry name" value="MFS_Exporter"/>
</dbReference>
<keyword evidence="3 5" id="KW-1133">Transmembrane helix</keyword>
<evidence type="ECO:0000256" key="3">
    <source>
        <dbReference type="ARBA" id="ARBA00022989"/>
    </source>
</evidence>
<comment type="subcellular location">
    <subcellularLocation>
        <location evidence="1">Cell membrane</location>
        <topology evidence="1">Multi-pass membrane protein</topology>
    </subcellularLocation>
</comment>
<reference evidence="7 8" key="1">
    <citation type="submission" date="2019-03" db="EMBL/GenBank/DDBJ databases">
        <title>Genomic features of bacteria from cold environments.</title>
        <authorList>
            <person name="Shen L."/>
        </authorList>
    </citation>
    <scope>NUCLEOTIDE SEQUENCE [LARGE SCALE GENOMIC DNA]</scope>
    <source>
        <strain evidence="8">T3246-1</strain>
    </source>
</reference>